<dbReference type="Gene3D" id="1.25.40.390">
    <property type="match status" value="1"/>
</dbReference>
<evidence type="ECO:0000256" key="4">
    <source>
        <dbReference type="ARBA" id="ARBA00023136"/>
    </source>
</evidence>
<organism evidence="8 9">
    <name type="scientific">Pedobacter lusitanus</name>
    <dbReference type="NCBI Taxonomy" id="1503925"/>
    <lineage>
        <taxon>Bacteria</taxon>
        <taxon>Pseudomonadati</taxon>
        <taxon>Bacteroidota</taxon>
        <taxon>Sphingobacteriia</taxon>
        <taxon>Sphingobacteriales</taxon>
        <taxon>Sphingobacteriaceae</taxon>
        <taxon>Pedobacter</taxon>
    </lineage>
</organism>
<proteinExistence type="inferred from homology"/>
<evidence type="ECO:0000313" key="9">
    <source>
        <dbReference type="Proteomes" id="UP000032049"/>
    </source>
</evidence>
<name>A0A0D0GJR3_9SPHI</name>
<dbReference type="InterPro" id="IPR012944">
    <property type="entry name" value="SusD_RagB_dom"/>
</dbReference>
<sequence length="456" mass="51815">MMRLYKNVAVILMVGCCAGFLGCEKFLDEKTNRKLAVPATLQDFQALLDHTDMNVSAPSAGEISSDAYYLTDKKWAGLESENQRRMYIWEKENLFNTGYNDWNDTYKAIYTCNTVLSGIPQVKRTAVNAAEWDNVKGQALYCRGNNYLDAVIVWSLAYDQTTASIDLGLPLRLNTDFNEVSVRSSVRQTYEQIIQDIKGSIHLLPLVPLSKFRPSRAAAYGLLARTYLSMRDYENAGQYADSCLALNENLLDYNTLKFTGNYPIVAANNTEALYFRFMSFSNIIYNNLPIVTPEIYNSYAPDDLRKQAFFKKNTDNTFWFRGSYGGNYGLFCGIATNEIFLIKSECLARMGKVTESMNILNKLLVKRWSNKATYMPYTASGTDDALKVVLAERRKELVMNSLRWMDIKRLNKEGASIKLTRNLNGKVYELAANDLRFALPIPEDVIALSGMIQNRR</sequence>
<dbReference type="SUPFAM" id="SSF48452">
    <property type="entry name" value="TPR-like"/>
    <property type="match status" value="1"/>
</dbReference>
<dbReference type="InterPro" id="IPR033985">
    <property type="entry name" value="SusD-like_N"/>
</dbReference>
<evidence type="ECO:0000256" key="1">
    <source>
        <dbReference type="ARBA" id="ARBA00004442"/>
    </source>
</evidence>
<comment type="subcellular location">
    <subcellularLocation>
        <location evidence="1">Cell outer membrane</location>
    </subcellularLocation>
</comment>
<gene>
    <name evidence="8" type="ORF">TH53_08725</name>
</gene>
<dbReference type="RefSeq" id="WP_041880795.1">
    <property type="nucleotide sequence ID" value="NZ_CP157278.1"/>
</dbReference>
<evidence type="ECO:0000259" key="7">
    <source>
        <dbReference type="Pfam" id="PF14322"/>
    </source>
</evidence>
<feature type="domain" description="RagB/SusD" evidence="6">
    <location>
        <begin position="338"/>
        <end position="413"/>
    </location>
</feature>
<reference evidence="8 9" key="1">
    <citation type="submission" date="2015-01" db="EMBL/GenBank/DDBJ databases">
        <title>Draft genome sequence of Pedobacter sp. NL19 isolated from sludge of an effluent treatment pond in an abandoned uranium mine.</title>
        <authorList>
            <person name="Santos T."/>
            <person name="Caetano T."/>
            <person name="Covas C."/>
            <person name="Cruz A."/>
            <person name="Mendo S."/>
        </authorList>
    </citation>
    <scope>NUCLEOTIDE SEQUENCE [LARGE SCALE GENOMIC DNA]</scope>
    <source>
        <strain evidence="8 9">NL19</strain>
    </source>
</reference>
<dbReference type="EMBL" id="JXRA01000033">
    <property type="protein sequence ID" value="KIO77517.1"/>
    <property type="molecule type" value="Genomic_DNA"/>
</dbReference>
<dbReference type="PROSITE" id="PS51257">
    <property type="entry name" value="PROKAR_LIPOPROTEIN"/>
    <property type="match status" value="1"/>
</dbReference>
<evidence type="ECO:0000256" key="2">
    <source>
        <dbReference type="ARBA" id="ARBA00006275"/>
    </source>
</evidence>
<keyword evidence="3" id="KW-0732">Signal</keyword>
<protein>
    <submittedName>
        <fullName evidence="8">Contig33, whole genome shotgun sequence</fullName>
    </submittedName>
</protein>
<evidence type="ECO:0000256" key="5">
    <source>
        <dbReference type="ARBA" id="ARBA00023237"/>
    </source>
</evidence>
<dbReference type="OrthoDB" id="653598at2"/>
<dbReference type="Pfam" id="PF14322">
    <property type="entry name" value="SusD-like_3"/>
    <property type="match status" value="1"/>
</dbReference>
<evidence type="ECO:0000256" key="3">
    <source>
        <dbReference type="ARBA" id="ARBA00022729"/>
    </source>
</evidence>
<comment type="caution">
    <text evidence="8">The sequence shown here is derived from an EMBL/GenBank/DDBJ whole genome shotgun (WGS) entry which is preliminary data.</text>
</comment>
<evidence type="ECO:0000313" key="8">
    <source>
        <dbReference type="EMBL" id="KIO77517.1"/>
    </source>
</evidence>
<dbReference type="AlphaFoldDB" id="A0A0D0GJR3"/>
<evidence type="ECO:0000259" key="6">
    <source>
        <dbReference type="Pfam" id="PF07980"/>
    </source>
</evidence>
<feature type="domain" description="SusD-like N-terminal" evidence="7">
    <location>
        <begin position="25"/>
        <end position="228"/>
    </location>
</feature>
<dbReference type="GO" id="GO:0009279">
    <property type="term" value="C:cell outer membrane"/>
    <property type="evidence" value="ECO:0007669"/>
    <property type="project" value="UniProtKB-SubCell"/>
</dbReference>
<dbReference type="STRING" id="1503925.TH53_08725"/>
<dbReference type="Pfam" id="PF07980">
    <property type="entry name" value="SusD_RagB"/>
    <property type="match status" value="1"/>
</dbReference>
<keyword evidence="9" id="KW-1185">Reference proteome</keyword>
<accession>A0A0D0GJR3</accession>
<comment type="similarity">
    <text evidence="2">Belongs to the SusD family.</text>
</comment>
<keyword evidence="4" id="KW-0472">Membrane</keyword>
<dbReference type="Proteomes" id="UP000032049">
    <property type="component" value="Unassembled WGS sequence"/>
</dbReference>
<dbReference type="InterPro" id="IPR011990">
    <property type="entry name" value="TPR-like_helical_dom_sf"/>
</dbReference>
<keyword evidence="5" id="KW-0998">Cell outer membrane</keyword>